<evidence type="ECO:0000313" key="1">
    <source>
        <dbReference type="EMBL" id="EYC01819.1"/>
    </source>
</evidence>
<accession>A0A016TFR3</accession>
<organism evidence="1 2">
    <name type="scientific">Ancylostoma ceylanicum</name>
    <dbReference type="NCBI Taxonomy" id="53326"/>
    <lineage>
        <taxon>Eukaryota</taxon>
        <taxon>Metazoa</taxon>
        <taxon>Ecdysozoa</taxon>
        <taxon>Nematoda</taxon>
        <taxon>Chromadorea</taxon>
        <taxon>Rhabditida</taxon>
        <taxon>Rhabditina</taxon>
        <taxon>Rhabditomorpha</taxon>
        <taxon>Strongyloidea</taxon>
        <taxon>Ancylostomatidae</taxon>
        <taxon>Ancylostomatinae</taxon>
        <taxon>Ancylostoma</taxon>
    </lineage>
</organism>
<dbReference type="AlphaFoldDB" id="A0A016TFR3"/>
<keyword evidence="2" id="KW-1185">Reference proteome</keyword>
<protein>
    <submittedName>
        <fullName evidence="1">Uncharacterized protein</fullName>
    </submittedName>
</protein>
<comment type="caution">
    <text evidence="1">The sequence shown here is derived from an EMBL/GenBank/DDBJ whole genome shotgun (WGS) entry which is preliminary data.</text>
</comment>
<gene>
    <name evidence="1" type="primary">Acey_s0104.g3618</name>
    <name evidence="1" type="ORF">Y032_0104g3618</name>
</gene>
<evidence type="ECO:0000313" key="2">
    <source>
        <dbReference type="Proteomes" id="UP000024635"/>
    </source>
</evidence>
<sequence>MLPEQVNPWYAGLLIVGGAIGYLKAGKLGLQCIRNDKSAQAAHVTAKSSVGIRKITVKRDTQTRDDDVDCWQA</sequence>
<name>A0A016TFR3_9BILA</name>
<proteinExistence type="predicted"/>
<reference evidence="2" key="1">
    <citation type="journal article" date="2015" name="Nat. Genet.">
        <title>The genome and transcriptome of the zoonotic hookworm Ancylostoma ceylanicum identify infection-specific gene families.</title>
        <authorList>
            <person name="Schwarz E.M."/>
            <person name="Hu Y."/>
            <person name="Antoshechkin I."/>
            <person name="Miller M.M."/>
            <person name="Sternberg P.W."/>
            <person name="Aroian R.V."/>
        </authorList>
    </citation>
    <scope>NUCLEOTIDE SEQUENCE</scope>
    <source>
        <strain evidence="2">HY135</strain>
    </source>
</reference>
<dbReference type="OrthoDB" id="5871571at2759"/>
<dbReference type="EMBL" id="JARK01001440">
    <property type="protein sequence ID" value="EYC01819.1"/>
    <property type="molecule type" value="Genomic_DNA"/>
</dbReference>
<dbReference type="Proteomes" id="UP000024635">
    <property type="component" value="Unassembled WGS sequence"/>
</dbReference>